<protein>
    <recommendedName>
        <fullName evidence="2">Peptidase C39-like domain-containing protein</fullName>
    </recommendedName>
</protein>
<gene>
    <name evidence="3" type="ORF">CXB45_04210</name>
</gene>
<dbReference type="EMBL" id="PJAF01000008">
    <property type="protein sequence ID" value="PKF69039.1"/>
    <property type="molecule type" value="Genomic_DNA"/>
</dbReference>
<dbReference type="SUPFAM" id="SSF54001">
    <property type="entry name" value="Cysteine proteinases"/>
    <property type="match status" value="1"/>
</dbReference>
<accession>A0A2N0X8N8</accession>
<evidence type="ECO:0000256" key="1">
    <source>
        <dbReference type="SAM" id="SignalP"/>
    </source>
</evidence>
<proteinExistence type="predicted"/>
<dbReference type="Proteomes" id="UP000233249">
    <property type="component" value="Unassembled WGS sequence"/>
</dbReference>
<sequence length="229" mass="24511">MLLRFKRTLTAAALVASFSAAGAVGTVGTAAQAHALGVRDVASWAASSTTSATSPRFHLVKQEQGQQYQTADCGPASILMALLDNGGRLPKSYNRDSQAAAMTELRGEVPNPEKSENHYLWGEDIVTILKRHGVQGTVYSEDKTVEIVDLIKQGKKAVLLIQSGQVPNAKGGPGGGHFVYISGYDARTKTFAVNDPAKLDDEAYHASEKDLLRLITNPAPGNMQWSFVI</sequence>
<dbReference type="InterPro" id="IPR039564">
    <property type="entry name" value="Peptidase_C39-like"/>
</dbReference>
<reference evidence="3 4" key="1">
    <citation type="submission" date="2017-12" db="EMBL/GenBank/DDBJ databases">
        <title>Corynebacterium mastitidis 16-1433 Genome.</title>
        <authorList>
            <person name="Gulvik C.A."/>
        </authorList>
    </citation>
    <scope>NUCLEOTIDE SEQUENCE [LARGE SCALE GENOMIC DNA]</scope>
    <source>
        <strain evidence="3 4">16-1433</strain>
    </source>
</reference>
<feature type="domain" description="Peptidase C39-like" evidence="2">
    <location>
        <begin position="68"/>
        <end position="197"/>
    </location>
</feature>
<evidence type="ECO:0000313" key="3">
    <source>
        <dbReference type="EMBL" id="PKF69039.1"/>
    </source>
</evidence>
<comment type="caution">
    <text evidence="3">The sequence shown here is derived from an EMBL/GenBank/DDBJ whole genome shotgun (WGS) entry which is preliminary data.</text>
</comment>
<organism evidence="3 4">
    <name type="scientific">Corynebacterium mastitidis</name>
    <dbReference type="NCBI Taxonomy" id="161890"/>
    <lineage>
        <taxon>Bacteria</taxon>
        <taxon>Bacillati</taxon>
        <taxon>Actinomycetota</taxon>
        <taxon>Actinomycetes</taxon>
        <taxon>Mycobacteriales</taxon>
        <taxon>Corynebacteriaceae</taxon>
        <taxon>Corynebacterium</taxon>
    </lineage>
</organism>
<name>A0A2N0X8N8_9CORY</name>
<keyword evidence="1" id="KW-0732">Signal</keyword>
<dbReference type="OrthoDB" id="2607492at2"/>
<evidence type="ECO:0000313" key="4">
    <source>
        <dbReference type="Proteomes" id="UP000233249"/>
    </source>
</evidence>
<dbReference type="AlphaFoldDB" id="A0A2N0X8N8"/>
<dbReference type="RefSeq" id="WP_101173339.1">
    <property type="nucleotide sequence ID" value="NZ_JAKRKB010000006.1"/>
</dbReference>
<evidence type="ECO:0000259" key="2">
    <source>
        <dbReference type="Pfam" id="PF13529"/>
    </source>
</evidence>
<dbReference type="STRING" id="1121365.GCA_000375365_00937"/>
<dbReference type="Gene3D" id="3.90.70.10">
    <property type="entry name" value="Cysteine proteinases"/>
    <property type="match status" value="1"/>
</dbReference>
<dbReference type="InterPro" id="IPR038765">
    <property type="entry name" value="Papain-like_cys_pep_sf"/>
</dbReference>
<dbReference type="Pfam" id="PF13529">
    <property type="entry name" value="Peptidase_C39_2"/>
    <property type="match status" value="1"/>
</dbReference>
<feature type="signal peptide" evidence="1">
    <location>
        <begin position="1"/>
        <end position="22"/>
    </location>
</feature>
<feature type="chain" id="PRO_5038981401" description="Peptidase C39-like domain-containing protein" evidence="1">
    <location>
        <begin position="23"/>
        <end position="229"/>
    </location>
</feature>